<evidence type="ECO:0000256" key="1">
    <source>
        <dbReference type="ARBA" id="ARBA00022729"/>
    </source>
</evidence>
<dbReference type="Pfam" id="PF00326">
    <property type="entry name" value="Peptidase_S9"/>
    <property type="match status" value="1"/>
</dbReference>
<dbReference type="InterPro" id="IPR029058">
    <property type="entry name" value="AB_hydrolase_fold"/>
</dbReference>
<dbReference type="GO" id="GO:0008236">
    <property type="term" value="F:serine-type peptidase activity"/>
    <property type="evidence" value="ECO:0007669"/>
    <property type="project" value="InterPro"/>
</dbReference>
<dbReference type="InterPro" id="IPR001375">
    <property type="entry name" value="Peptidase_S9_cat"/>
</dbReference>
<accession>A0A9D1DWG2</accession>
<dbReference type="Proteomes" id="UP000824241">
    <property type="component" value="Unassembled WGS sequence"/>
</dbReference>
<comment type="caution">
    <text evidence="4">The sequence shown here is derived from an EMBL/GenBank/DDBJ whole genome shotgun (WGS) entry which is preliminary data.</text>
</comment>
<dbReference type="PANTHER" id="PTHR43037:SF5">
    <property type="entry name" value="FERULOYL ESTERASE"/>
    <property type="match status" value="1"/>
</dbReference>
<protein>
    <submittedName>
        <fullName evidence="4">Prolyl oligopeptidase family serine peptidase</fullName>
    </submittedName>
</protein>
<dbReference type="PANTHER" id="PTHR43037">
    <property type="entry name" value="UNNAMED PRODUCT-RELATED"/>
    <property type="match status" value="1"/>
</dbReference>
<keyword evidence="1" id="KW-0732">Signal</keyword>
<reference evidence="4" key="1">
    <citation type="submission" date="2020-10" db="EMBL/GenBank/DDBJ databases">
        <authorList>
            <person name="Gilroy R."/>
        </authorList>
    </citation>
    <scope>NUCLEOTIDE SEQUENCE</scope>
    <source>
        <strain evidence="4">CHK189-12415</strain>
    </source>
</reference>
<reference evidence="4" key="2">
    <citation type="journal article" date="2021" name="PeerJ">
        <title>Extensive microbial diversity within the chicken gut microbiome revealed by metagenomics and culture.</title>
        <authorList>
            <person name="Gilroy R."/>
            <person name="Ravi A."/>
            <person name="Getino M."/>
            <person name="Pursley I."/>
            <person name="Horton D.L."/>
            <person name="Alikhan N.F."/>
            <person name="Baker D."/>
            <person name="Gharbi K."/>
            <person name="Hall N."/>
            <person name="Watson M."/>
            <person name="Adriaenssens E.M."/>
            <person name="Foster-Nyarko E."/>
            <person name="Jarju S."/>
            <person name="Secka A."/>
            <person name="Antonio M."/>
            <person name="Oren A."/>
            <person name="Chaudhuri R.R."/>
            <person name="La Ragione R."/>
            <person name="Hildebrand F."/>
            <person name="Pallen M.J."/>
        </authorList>
    </citation>
    <scope>NUCLEOTIDE SEQUENCE</scope>
    <source>
        <strain evidence="4">CHK189-12415</strain>
    </source>
</reference>
<sequence length="394" mass="44262">MDYETILNRQFVMTDTGRIDRVKDLYTTFNPEVDLEALKKGGFLEALNEMMEPVLMDLDDHSPAVLAYWAKRGMVKEFHGRDKPMSWSEYEMKTGYHWREPEGGAPQNRTKGWNAFVPVSAFAPENKGRLYPAVVMLHGGFNPVSIVDGWGFPQEAARREWIVIAPALELDDLLDEVLAEAMALYPIDPERIYIAGFSYGGFMTNTIACKRPDVYAAAAPCGAPLSSGWVGEAIGGEPQTPFDGVYRGKSYMPVMNVIGNLDGHRFPYYDYQGFMHFQDGPEALVEGLNHWARVNGAPEVLLETVMALKGREGLSPEERNIGLPLAPDCRRTVVADGVTNYIADLKSADGIVRVRVMCEMNMPHWPTPEMVRQIFDFFSHFSRDRETGESIYTP</sequence>
<dbReference type="SUPFAM" id="SSF53474">
    <property type="entry name" value="alpha/beta-Hydrolases"/>
    <property type="match status" value="1"/>
</dbReference>
<keyword evidence="2" id="KW-0378">Hydrolase</keyword>
<dbReference type="InterPro" id="IPR050955">
    <property type="entry name" value="Plant_Biomass_Hydrol_Est"/>
</dbReference>
<evidence type="ECO:0000256" key="2">
    <source>
        <dbReference type="ARBA" id="ARBA00022801"/>
    </source>
</evidence>
<dbReference type="Gene3D" id="3.40.50.1820">
    <property type="entry name" value="alpha/beta hydrolase"/>
    <property type="match status" value="1"/>
</dbReference>
<evidence type="ECO:0000313" key="4">
    <source>
        <dbReference type="EMBL" id="HIR60257.1"/>
    </source>
</evidence>
<evidence type="ECO:0000313" key="5">
    <source>
        <dbReference type="Proteomes" id="UP000824241"/>
    </source>
</evidence>
<gene>
    <name evidence="4" type="ORF">IAB37_01600</name>
</gene>
<name>A0A9D1DWG2_9FIRM</name>
<dbReference type="AlphaFoldDB" id="A0A9D1DWG2"/>
<dbReference type="EMBL" id="DVHA01000050">
    <property type="protein sequence ID" value="HIR60257.1"/>
    <property type="molecule type" value="Genomic_DNA"/>
</dbReference>
<evidence type="ECO:0000259" key="3">
    <source>
        <dbReference type="Pfam" id="PF00326"/>
    </source>
</evidence>
<feature type="domain" description="Peptidase S9 prolyl oligopeptidase catalytic" evidence="3">
    <location>
        <begin position="177"/>
        <end position="219"/>
    </location>
</feature>
<dbReference type="GO" id="GO:0006508">
    <property type="term" value="P:proteolysis"/>
    <property type="evidence" value="ECO:0007669"/>
    <property type="project" value="InterPro"/>
</dbReference>
<proteinExistence type="predicted"/>
<organism evidence="4 5">
    <name type="scientific">Candidatus Faecivivens stercoravium</name>
    <dbReference type="NCBI Taxonomy" id="2840803"/>
    <lineage>
        <taxon>Bacteria</taxon>
        <taxon>Bacillati</taxon>
        <taxon>Bacillota</taxon>
        <taxon>Clostridia</taxon>
        <taxon>Eubacteriales</taxon>
        <taxon>Oscillospiraceae</taxon>
        <taxon>Oscillospiraceae incertae sedis</taxon>
        <taxon>Candidatus Faecivivens</taxon>
    </lineage>
</organism>